<keyword evidence="1" id="KW-1133">Transmembrane helix</keyword>
<reference evidence="3" key="1">
    <citation type="journal article" date="2014" name="Int. J. Syst. Evol. Microbiol.">
        <title>Complete genome sequence of Corynebacterium casei LMG S-19264T (=DSM 44701T), isolated from a smear-ripened cheese.</title>
        <authorList>
            <consortium name="US DOE Joint Genome Institute (JGI-PGF)"/>
            <person name="Walter F."/>
            <person name="Albersmeier A."/>
            <person name="Kalinowski J."/>
            <person name="Ruckert C."/>
        </authorList>
    </citation>
    <scope>NUCLEOTIDE SEQUENCE</scope>
    <source>
        <strain evidence="3">CGMCC 1.12408</strain>
    </source>
</reference>
<dbReference type="EMBL" id="BMEY01000003">
    <property type="protein sequence ID" value="GGA66932.1"/>
    <property type="molecule type" value="Genomic_DNA"/>
</dbReference>
<feature type="domain" description="TRAP C4-dicarboxylate transport system permease DctM subunit" evidence="2">
    <location>
        <begin position="135"/>
        <end position="573"/>
    </location>
</feature>
<feature type="transmembrane region" description="Helical" evidence="1">
    <location>
        <begin position="574"/>
        <end position="600"/>
    </location>
</feature>
<dbReference type="Pfam" id="PF11874">
    <property type="entry name" value="DUF3394"/>
    <property type="match status" value="1"/>
</dbReference>
<feature type="transmembrane region" description="Helical" evidence="1">
    <location>
        <begin position="423"/>
        <end position="448"/>
    </location>
</feature>
<feature type="transmembrane region" description="Helical" evidence="1">
    <location>
        <begin position="512"/>
        <end position="533"/>
    </location>
</feature>
<evidence type="ECO:0000313" key="4">
    <source>
        <dbReference type="Proteomes" id="UP000613512"/>
    </source>
</evidence>
<keyword evidence="1" id="KW-0812">Transmembrane</keyword>
<keyword evidence="1" id="KW-0472">Membrane</keyword>
<name>A0A916W5A9_9BACI</name>
<dbReference type="InterPro" id="IPR021814">
    <property type="entry name" value="DUF3394"/>
</dbReference>
<feature type="transmembrane region" description="Helical" evidence="1">
    <location>
        <begin position="195"/>
        <end position="217"/>
    </location>
</feature>
<feature type="transmembrane region" description="Helical" evidence="1">
    <location>
        <begin position="33"/>
        <end position="51"/>
    </location>
</feature>
<dbReference type="AlphaFoldDB" id="A0A916W5A9"/>
<keyword evidence="4" id="KW-1185">Reference proteome</keyword>
<feature type="transmembrane region" description="Helical" evidence="1">
    <location>
        <begin position="361"/>
        <end position="380"/>
    </location>
</feature>
<feature type="transmembrane region" description="Helical" evidence="1">
    <location>
        <begin position="63"/>
        <end position="80"/>
    </location>
</feature>
<evidence type="ECO:0000313" key="3">
    <source>
        <dbReference type="EMBL" id="GGA66932.1"/>
    </source>
</evidence>
<dbReference type="Proteomes" id="UP000613512">
    <property type="component" value="Unassembled WGS sequence"/>
</dbReference>
<dbReference type="PANTHER" id="PTHR43849:SF2">
    <property type="entry name" value="BLL3936 PROTEIN"/>
    <property type="match status" value="1"/>
</dbReference>
<organism evidence="3 4">
    <name type="scientific">Ornithinibacillus halotolerans</name>
    <dbReference type="NCBI Taxonomy" id="1274357"/>
    <lineage>
        <taxon>Bacteria</taxon>
        <taxon>Bacillati</taxon>
        <taxon>Bacillota</taxon>
        <taxon>Bacilli</taxon>
        <taxon>Bacillales</taxon>
        <taxon>Bacillaceae</taxon>
        <taxon>Ornithinibacillus</taxon>
    </lineage>
</organism>
<dbReference type="InterPro" id="IPR011853">
    <property type="entry name" value="TRAP_DctM-Dct_fused"/>
</dbReference>
<reference evidence="3" key="2">
    <citation type="submission" date="2020-09" db="EMBL/GenBank/DDBJ databases">
        <authorList>
            <person name="Sun Q."/>
            <person name="Zhou Y."/>
        </authorList>
    </citation>
    <scope>NUCLEOTIDE SEQUENCE</scope>
    <source>
        <strain evidence="3">CGMCC 1.12408</strain>
    </source>
</reference>
<feature type="transmembrane region" description="Helical" evidence="1">
    <location>
        <begin position="484"/>
        <end position="506"/>
    </location>
</feature>
<feature type="transmembrane region" description="Helical" evidence="1">
    <location>
        <begin position="92"/>
        <end position="110"/>
    </location>
</feature>
<feature type="transmembrane region" description="Helical" evidence="1">
    <location>
        <begin position="147"/>
        <end position="168"/>
    </location>
</feature>
<sequence>MDEKKMSQEEIDAQKILEKYDKESNFRVNIGKWAWVVTFLGVSLTIFHLYTAYFSVLPSQQQGAIHLGTALGLIFLLFPAKKGLQRKQKTVPWYDVVLAFTAMYVSYHKIIFFDEVLRSRVAGYSTLNIIIAIIAILLLLEATRRTVGVPIVIVASIMILYGIFGNIIPTQILSHPGFSIDRIAPNLWFQESGVFGTPIQISAKFIFLFLFFGVILVHTKIGQFFNDLAFALTGRFTGGTAKAAVAASALQGMVSGSSVGNTVASGSFTIPMMKKAGFKPEFAAATEASASTGGQIMPPLMGAAAFIMMEYLGVDYSVIMLSALIPAILYFTGIFIGTHFEAKRLRILGLPKADLPSFRKLMLKNWYMLLPLVVIIGTILSGFSPQRAALLGIISAFLVSIVRKDTRLNLRGTINVLEQGARVALPVIAACATAGIIAGVVSITGLGAKFASGIIALSGGMLPFALIFTMIACLVLGMGLPTTANYVVTATIAAPVLINDFGVAPIAAHMFVFYFGIVADITPPVCLAAYAGAGIARANPFKSGVIAVKLAIAAFIIPYIFVFNPILVLVDVTVVTLTLGIVTALIGMMGVSSAVIGYFIRTSRAWERIVLAVGGLLMIVPELYSSLIGFALMAIVWFIQKQREDDSGKLAMEVSA</sequence>
<dbReference type="NCBIfam" id="TIGR02123">
    <property type="entry name" value="TRAP_fused"/>
    <property type="match status" value="1"/>
</dbReference>
<dbReference type="RefSeq" id="WP_188383445.1">
    <property type="nucleotide sequence ID" value="NZ_BMEY01000003.1"/>
</dbReference>
<evidence type="ECO:0000256" key="1">
    <source>
        <dbReference type="SAM" id="Phobius"/>
    </source>
</evidence>
<feature type="transmembrane region" description="Helical" evidence="1">
    <location>
        <begin position="454"/>
        <end position="477"/>
    </location>
</feature>
<dbReference type="Pfam" id="PF06808">
    <property type="entry name" value="DctM"/>
    <property type="match status" value="1"/>
</dbReference>
<accession>A0A916W5A9</accession>
<protein>
    <submittedName>
        <fullName evidence="3">C4-dicarboxylate ABC transporter</fullName>
    </submittedName>
</protein>
<dbReference type="InterPro" id="IPR010656">
    <property type="entry name" value="DctM"/>
</dbReference>
<feature type="transmembrane region" description="Helical" evidence="1">
    <location>
        <begin position="319"/>
        <end position="340"/>
    </location>
</feature>
<proteinExistence type="predicted"/>
<feature type="transmembrane region" description="Helical" evidence="1">
    <location>
        <begin position="545"/>
        <end position="568"/>
    </location>
</feature>
<gene>
    <name evidence="3" type="ORF">GCM10008025_08480</name>
</gene>
<feature type="transmembrane region" description="Helical" evidence="1">
    <location>
        <begin position="609"/>
        <end position="639"/>
    </location>
</feature>
<evidence type="ECO:0000259" key="2">
    <source>
        <dbReference type="Pfam" id="PF06808"/>
    </source>
</evidence>
<feature type="transmembrane region" description="Helical" evidence="1">
    <location>
        <begin position="386"/>
        <end position="402"/>
    </location>
</feature>
<dbReference type="PANTHER" id="PTHR43849">
    <property type="entry name" value="BLL3936 PROTEIN"/>
    <property type="match status" value="1"/>
</dbReference>
<comment type="caution">
    <text evidence="3">The sequence shown here is derived from an EMBL/GenBank/DDBJ whole genome shotgun (WGS) entry which is preliminary data.</text>
</comment>
<feature type="transmembrane region" description="Helical" evidence="1">
    <location>
        <begin position="122"/>
        <end position="140"/>
    </location>
</feature>